<dbReference type="Pfam" id="PF00005">
    <property type="entry name" value="ABC_tran"/>
    <property type="match status" value="1"/>
</dbReference>
<dbReference type="CDD" id="cd03230">
    <property type="entry name" value="ABC_DR_subfamily_A"/>
    <property type="match status" value="1"/>
</dbReference>
<dbReference type="AlphaFoldDB" id="A0A6N6NPZ5"/>
<dbReference type="InterPro" id="IPR003593">
    <property type="entry name" value="AAA+_ATPase"/>
</dbReference>
<dbReference type="PANTHER" id="PTHR42939:SF3">
    <property type="entry name" value="ABC TRANSPORTER ATP-BINDING COMPONENT"/>
    <property type="match status" value="1"/>
</dbReference>
<gene>
    <name evidence="5" type="ORF">F8C90_01915</name>
</gene>
<reference evidence="5 6" key="1">
    <citation type="submission" date="2019-09" db="EMBL/GenBank/DDBJ databases">
        <title>Whole genome shotgun sequencing (WGS) of Ellagibacter isourolithinifaciens DSM 104140(T) and Adlercreutzia muris DSM 29508(T).</title>
        <authorList>
            <person name="Stoll D.A."/>
            <person name="Danylec N."/>
            <person name="Huch M."/>
        </authorList>
    </citation>
    <scope>NUCLEOTIDE SEQUENCE [LARGE SCALE GENOMIC DNA]</scope>
    <source>
        <strain evidence="5 6">DSM 104140</strain>
    </source>
</reference>
<dbReference type="Gene3D" id="3.40.50.300">
    <property type="entry name" value="P-loop containing nucleotide triphosphate hydrolases"/>
    <property type="match status" value="1"/>
</dbReference>
<dbReference type="InterPro" id="IPR027417">
    <property type="entry name" value="P-loop_NTPase"/>
</dbReference>
<proteinExistence type="predicted"/>
<dbReference type="SMART" id="SM00382">
    <property type="entry name" value="AAA"/>
    <property type="match status" value="1"/>
</dbReference>
<dbReference type="SUPFAM" id="SSF52540">
    <property type="entry name" value="P-loop containing nucleoside triphosphate hydrolases"/>
    <property type="match status" value="1"/>
</dbReference>
<dbReference type="GO" id="GO:0005524">
    <property type="term" value="F:ATP binding"/>
    <property type="evidence" value="ECO:0007669"/>
    <property type="project" value="UniProtKB-KW"/>
</dbReference>
<accession>A0A6N6NPZ5</accession>
<feature type="domain" description="ABC transporter" evidence="4">
    <location>
        <begin position="5"/>
        <end position="236"/>
    </location>
</feature>
<name>A0A6N6NPZ5_9ACTN</name>
<dbReference type="RefSeq" id="WP_158048755.1">
    <property type="nucleotide sequence ID" value="NZ_WAJR01000002.1"/>
</dbReference>
<keyword evidence="6" id="KW-1185">Reference proteome</keyword>
<evidence type="ECO:0000256" key="2">
    <source>
        <dbReference type="ARBA" id="ARBA00022741"/>
    </source>
</evidence>
<dbReference type="OrthoDB" id="9804819at2"/>
<dbReference type="PROSITE" id="PS50893">
    <property type="entry name" value="ABC_TRANSPORTER_2"/>
    <property type="match status" value="1"/>
</dbReference>
<protein>
    <submittedName>
        <fullName evidence="5">ABC transporter ATP-binding protein</fullName>
    </submittedName>
</protein>
<dbReference type="EMBL" id="WAJR01000002">
    <property type="protein sequence ID" value="KAB1642488.1"/>
    <property type="molecule type" value="Genomic_DNA"/>
</dbReference>
<evidence type="ECO:0000256" key="3">
    <source>
        <dbReference type="ARBA" id="ARBA00022840"/>
    </source>
</evidence>
<organism evidence="5 6">
    <name type="scientific">Ellagibacter isourolithinifaciens</name>
    <dbReference type="NCBI Taxonomy" id="2137581"/>
    <lineage>
        <taxon>Bacteria</taxon>
        <taxon>Bacillati</taxon>
        <taxon>Actinomycetota</taxon>
        <taxon>Coriobacteriia</taxon>
        <taxon>Eggerthellales</taxon>
        <taxon>Eggerthellaceae</taxon>
        <taxon>Ellagibacter</taxon>
    </lineage>
</organism>
<dbReference type="InterPro" id="IPR051782">
    <property type="entry name" value="ABC_Transporter_VariousFunc"/>
</dbReference>
<evidence type="ECO:0000313" key="6">
    <source>
        <dbReference type="Proteomes" id="UP000468668"/>
    </source>
</evidence>
<keyword evidence="2" id="KW-0547">Nucleotide-binding</keyword>
<dbReference type="GeneID" id="98657156"/>
<dbReference type="PANTHER" id="PTHR42939">
    <property type="entry name" value="ABC TRANSPORTER ATP-BINDING PROTEIN ALBC-RELATED"/>
    <property type="match status" value="1"/>
</dbReference>
<sequence>MSNLLEIRDASRQVSDSFSLRNANLSIGSGEIVGLVGANGAGKTTLIRAALGLLKLDSGYAALFGEPLAADTPDADVRRLRSRVGVVFDTCPYPSEITVSQVGTCIAPAFPTWDSTCFEALIERFGLEPKKKMKSLSRGMGMKLQLACALSHDADLLILDEATAGLDPLARDELLDELRDYASTGDRGVLLSSHITSDLERIADRVVGIDAGSIIFDMPREQITDVAGIAHCTAEQEQRILACVDGARAAKREFSCDVLVPNRFEFAEAFPEVPCDRTSIDDYLHFILKGNN</sequence>
<dbReference type="GO" id="GO:0016887">
    <property type="term" value="F:ATP hydrolysis activity"/>
    <property type="evidence" value="ECO:0007669"/>
    <property type="project" value="InterPro"/>
</dbReference>
<dbReference type="InterPro" id="IPR003439">
    <property type="entry name" value="ABC_transporter-like_ATP-bd"/>
</dbReference>
<comment type="caution">
    <text evidence="5">The sequence shown here is derived from an EMBL/GenBank/DDBJ whole genome shotgun (WGS) entry which is preliminary data.</text>
</comment>
<keyword evidence="1" id="KW-0813">Transport</keyword>
<evidence type="ECO:0000313" key="5">
    <source>
        <dbReference type="EMBL" id="KAB1642488.1"/>
    </source>
</evidence>
<evidence type="ECO:0000259" key="4">
    <source>
        <dbReference type="PROSITE" id="PS50893"/>
    </source>
</evidence>
<evidence type="ECO:0000256" key="1">
    <source>
        <dbReference type="ARBA" id="ARBA00022448"/>
    </source>
</evidence>
<keyword evidence="3 5" id="KW-0067">ATP-binding</keyword>
<dbReference type="Proteomes" id="UP000468668">
    <property type="component" value="Unassembled WGS sequence"/>
</dbReference>